<comment type="caution">
    <text evidence="1">The sequence shown here is derived from an EMBL/GenBank/DDBJ whole genome shotgun (WGS) entry which is preliminary data.</text>
</comment>
<dbReference type="Proteomes" id="UP001239111">
    <property type="component" value="Chromosome 4"/>
</dbReference>
<gene>
    <name evidence="1" type="ORF">QAD02_006948</name>
</gene>
<keyword evidence="2" id="KW-1185">Reference proteome</keyword>
<accession>A0ACC2N2N2</accession>
<dbReference type="EMBL" id="CM056744">
    <property type="protein sequence ID" value="KAJ8665286.1"/>
    <property type="molecule type" value="Genomic_DNA"/>
</dbReference>
<sequence length="916" mass="104457">MSSEDIQEPEKIASITSNAEGLGKSKSNSQVHRRQSLKGEIRSRHSVGEKLSSKMFSYARETICFFLAVAFTALAALHSSPPRVSKPPLAKPFFNESSLVLDFYKGHLSALVDRVTDSDFSFVMYYAPWDADSQDLKDEFEKVAQYYHSQIFFAAINCWHPGSECRIRYNKIQSYPVIMLYPSKESGIQYRGVLNAPYMIRFIKTFMNPVVRVDSDEQLMEVLTTYDAVMIGYFKFSGLSKSPGYKEFYKTALKSLEKDPNGETAFAVVTSPHLAKEHNVEHFPSASLLMWNETLFYPDNGEWTADGLFNWMNNAVHRVVTWLQPPGSKSSTLASYFWEGPVLFMFTPRNPLHLESDNYNLLREIGLSYFDCSENAQVEELIALLQKNRKEAPMKYFKKRDWCASIFQDETAQGILCTGTKRSRDNNKRHCKEQQNHWTNTTETGPCCSDTPTNKCVVCETKSRESASGSCTASGFFSSGADAQLSPMQEELRNAKTDNTCIASNSFKTSATKRGSNNEPMQATEDPYSAESLTREFYRSECKRFLAGYSYQRPLFSRKQMSEENSPDIELVDDVCRLNKSLALVAIDSLRFFHFAEGLGIDLRNQPDHTAVVIVDPADESQYVMQERLNRNTLVNFINNYTKGYLKRTMRSNTPRRFVRSFITKSECKESEGSRICVPELSSENFLDTVLNPDKDVVVMYHSPYCAFCSAVAYVFLTVAHYLSKMVHLEFVRIDGDNNDLPWEYTMNRYPSILFFPARRKEDSTLYPWTLPVSVGNLLSFVLANLDEESHLEALVELCALGVEPSSRDCLARTRKLCLDVTAEHLRNSARLLRLDPSEIHRARRLRRILLLKLELVRKLHLILGATDDLVTDKRVVKALRRAFKGFYTKLSKIRRDSDNNEMIPAESESLGGKNS</sequence>
<name>A0ACC2N2N2_9HYME</name>
<evidence type="ECO:0000313" key="2">
    <source>
        <dbReference type="Proteomes" id="UP001239111"/>
    </source>
</evidence>
<protein>
    <submittedName>
        <fullName evidence="1">Uncharacterized protein</fullName>
    </submittedName>
</protein>
<organism evidence="1 2">
    <name type="scientific">Eretmocerus hayati</name>
    <dbReference type="NCBI Taxonomy" id="131215"/>
    <lineage>
        <taxon>Eukaryota</taxon>
        <taxon>Metazoa</taxon>
        <taxon>Ecdysozoa</taxon>
        <taxon>Arthropoda</taxon>
        <taxon>Hexapoda</taxon>
        <taxon>Insecta</taxon>
        <taxon>Pterygota</taxon>
        <taxon>Neoptera</taxon>
        <taxon>Endopterygota</taxon>
        <taxon>Hymenoptera</taxon>
        <taxon>Apocrita</taxon>
        <taxon>Proctotrupomorpha</taxon>
        <taxon>Chalcidoidea</taxon>
        <taxon>Aphelinidae</taxon>
        <taxon>Aphelininae</taxon>
        <taxon>Eretmocerus</taxon>
    </lineage>
</organism>
<evidence type="ECO:0000313" key="1">
    <source>
        <dbReference type="EMBL" id="KAJ8665286.1"/>
    </source>
</evidence>
<reference evidence="1" key="1">
    <citation type="submission" date="2023-04" db="EMBL/GenBank/DDBJ databases">
        <title>A chromosome-level genome assembly of the parasitoid wasp Eretmocerus hayati.</title>
        <authorList>
            <person name="Zhong Y."/>
            <person name="Liu S."/>
            <person name="Liu Y."/>
        </authorList>
    </citation>
    <scope>NUCLEOTIDE SEQUENCE</scope>
    <source>
        <strain evidence="1">ZJU_SS_LIU_2023</strain>
    </source>
</reference>
<proteinExistence type="predicted"/>